<evidence type="ECO:0000313" key="2">
    <source>
        <dbReference type="Proteomes" id="UP000199114"/>
    </source>
</evidence>
<name>A0A1H8ZB11_9EURY</name>
<evidence type="ECO:0000313" key="1">
    <source>
        <dbReference type="EMBL" id="SEP61521.1"/>
    </source>
</evidence>
<keyword evidence="2" id="KW-1185">Reference proteome</keyword>
<accession>A0A1H8ZB11</accession>
<proteinExistence type="predicted"/>
<dbReference type="OrthoDB" id="229248at2157"/>
<dbReference type="RefSeq" id="WP_090611523.1">
    <property type="nucleotide sequence ID" value="NZ_FOFD01000001.1"/>
</dbReference>
<organism evidence="1 2">
    <name type="scientific">Natrinema salaciae</name>
    <dbReference type="NCBI Taxonomy" id="1186196"/>
    <lineage>
        <taxon>Archaea</taxon>
        <taxon>Methanobacteriati</taxon>
        <taxon>Methanobacteriota</taxon>
        <taxon>Stenosarchaea group</taxon>
        <taxon>Halobacteria</taxon>
        <taxon>Halobacteriales</taxon>
        <taxon>Natrialbaceae</taxon>
        <taxon>Natrinema</taxon>
    </lineage>
</organism>
<dbReference type="Proteomes" id="UP000199114">
    <property type="component" value="Unassembled WGS sequence"/>
</dbReference>
<gene>
    <name evidence="1" type="ORF">SAMN04489841_0114</name>
</gene>
<evidence type="ECO:0008006" key="3">
    <source>
        <dbReference type="Google" id="ProtNLM"/>
    </source>
</evidence>
<sequence>MCASFTDDDEGKRVVNANGDEIGMVKNVSGGTAHIDPDPGMTDTIKSKLGWGDHDEETYPLDDDHVESITDDEIRLQRL</sequence>
<reference evidence="2" key="1">
    <citation type="submission" date="2016-10" db="EMBL/GenBank/DDBJ databases">
        <authorList>
            <person name="Varghese N."/>
            <person name="Submissions S."/>
        </authorList>
    </citation>
    <scope>NUCLEOTIDE SEQUENCE [LARGE SCALE GENOMIC DNA]</scope>
    <source>
        <strain evidence="2">DSM 25055</strain>
    </source>
</reference>
<dbReference type="EMBL" id="FOFD01000001">
    <property type="protein sequence ID" value="SEP61521.1"/>
    <property type="molecule type" value="Genomic_DNA"/>
</dbReference>
<protein>
    <recommendedName>
        <fullName evidence="3">PRC-barrel domain-containing protein</fullName>
    </recommendedName>
</protein>
<dbReference type="AlphaFoldDB" id="A0A1H8ZB11"/>